<gene>
    <name evidence="1" type="ORF">KSB_52120</name>
</gene>
<protein>
    <submittedName>
        <fullName evidence="1">Uncharacterized protein</fullName>
    </submittedName>
</protein>
<reference evidence="1 2" key="1">
    <citation type="journal article" date="2021" name="Int. J. Syst. Evol. Microbiol.">
        <title>Reticulibacter mediterranei gen. nov., sp. nov., within the new family Reticulibacteraceae fam. nov., and Ktedonospora formicarum gen. nov., sp. nov., Ktedonobacter robiniae sp. nov., Dictyobacter formicarum sp. nov. and Dictyobacter arantiisoli sp. nov., belonging to the class Ktedonobacteria.</title>
        <authorList>
            <person name="Yabe S."/>
            <person name="Zheng Y."/>
            <person name="Wang C.M."/>
            <person name="Sakai Y."/>
            <person name="Abe K."/>
            <person name="Yokota A."/>
            <person name="Donadio S."/>
            <person name="Cavaletti L."/>
            <person name="Monciardini P."/>
        </authorList>
    </citation>
    <scope>NUCLEOTIDE SEQUENCE [LARGE SCALE GENOMIC DNA]</scope>
    <source>
        <strain evidence="1 2">SOSP1-30</strain>
    </source>
</reference>
<dbReference type="EMBL" id="BNJG01000002">
    <property type="protein sequence ID" value="GHO56737.1"/>
    <property type="molecule type" value="Genomic_DNA"/>
</dbReference>
<keyword evidence="2" id="KW-1185">Reference proteome</keyword>
<proteinExistence type="predicted"/>
<comment type="caution">
    <text evidence="1">The sequence shown here is derived from an EMBL/GenBank/DDBJ whole genome shotgun (WGS) entry which is preliminary data.</text>
</comment>
<evidence type="ECO:0000313" key="2">
    <source>
        <dbReference type="Proteomes" id="UP000654345"/>
    </source>
</evidence>
<evidence type="ECO:0000313" key="1">
    <source>
        <dbReference type="EMBL" id="GHO56737.1"/>
    </source>
</evidence>
<sequence length="46" mass="5348">MTPNLTPTTPNAREFHVTQEDTNMEQEDRFMPVIYKNAPYYGVDGQ</sequence>
<dbReference type="Proteomes" id="UP000654345">
    <property type="component" value="Unassembled WGS sequence"/>
</dbReference>
<accession>A0ABQ3UVL4</accession>
<organism evidence="1 2">
    <name type="scientific">Ktedonobacter robiniae</name>
    <dbReference type="NCBI Taxonomy" id="2778365"/>
    <lineage>
        <taxon>Bacteria</taxon>
        <taxon>Bacillati</taxon>
        <taxon>Chloroflexota</taxon>
        <taxon>Ktedonobacteria</taxon>
        <taxon>Ktedonobacterales</taxon>
        <taxon>Ktedonobacteraceae</taxon>
        <taxon>Ktedonobacter</taxon>
    </lineage>
</organism>
<name>A0ABQ3UVL4_9CHLR</name>